<dbReference type="InterPro" id="IPR004263">
    <property type="entry name" value="Exostosin"/>
</dbReference>
<proteinExistence type="inferred from homology"/>
<organism evidence="3 4">
    <name type="scientific">Symbiodinium natans</name>
    <dbReference type="NCBI Taxonomy" id="878477"/>
    <lineage>
        <taxon>Eukaryota</taxon>
        <taxon>Sar</taxon>
        <taxon>Alveolata</taxon>
        <taxon>Dinophyceae</taxon>
        <taxon>Suessiales</taxon>
        <taxon>Symbiodiniaceae</taxon>
        <taxon>Symbiodinium</taxon>
    </lineage>
</organism>
<dbReference type="Proteomes" id="UP000604046">
    <property type="component" value="Unassembled WGS sequence"/>
</dbReference>
<evidence type="ECO:0000313" key="4">
    <source>
        <dbReference type="Proteomes" id="UP000604046"/>
    </source>
</evidence>
<dbReference type="AlphaFoldDB" id="A0A812UHI0"/>
<name>A0A812UHI0_9DINO</name>
<gene>
    <name evidence="3" type="primary">KIFC3</name>
    <name evidence="3" type="ORF">SNAT2548_LOCUS32117</name>
</gene>
<dbReference type="PANTHER" id="PTHR11062">
    <property type="entry name" value="EXOSTOSIN HEPARAN SULFATE GLYCOSYLTRANSFERASE -RELATED"/>
    <property type="match status" value="1"/>
</dbReference>
<evidence type="ECO:0000313" key="3">
    <source>
        <dbReference type="EMBL" id="CAE7566515.1"/>
    </source>
</evidence>
<sequence length="768" mass="85774">MPCSEDAPRLLRALSSKFFQASAGRDAVACTRNRCFSEGPADELERQAQEMGSSCDFMRSACDEDQWAFRFSAARQRGAEVILLRKFLAGLTCPQVTERAEEADIFVVPYLAGLDCFLGGHQFRCPTRWNEHTKDLFRLLAHYSPATRHRHLFLATADLHSIPLQLQAQHLLISHGAAWGGLPGQLVSPSAVADVFAQLPLPRTETADSILFWLAVSPTSTLRRALVIHLLEFDEAYPEAQRAGDLSRRGRVVIHQLERTQRQPPPRQFAEERQRAKFCPVPPGETSGGLKRLLDALLAGCIPVVVAFRTTLGSGKSWWRHDGAPLEWSLPFFREIDWPRLVVEVSEEHFWQGRLAPQCLGLSHKEQVEKHDYIAEVRGLLRYDLAGGSRDAFSLLMDGVRRALTDADGGSTSTPHLAQVCSATPRGARHVETYLEETRTVEKRWSHAFSEVSCCDPSLWQPAGAFFKVGADPQVLFEQYTLTASWCTADRMQCVRVYGRTEKRLDDLRDQRRVLQEAKFALCFPDVPVACHDSLIPVEGELVTELCSEVASPRPAMPSCRLLAEVAPVPPLLALGAQVHVELVLLKCRPGSGRMWGTGAMEMAGLVIHTAVYDTCEGRDGPSSNRLLLEHTLVRLHQAHHGGSIPDFLLLAWGPEGAEETEETDAFLDVEVILERFLGQLRRRDAVDWVFVVEGPPGRSWPCEGDKFMSQGCETEVVPQALAFSTELLRQALVPNWESAAALQLKGDRRDWLQVWFALLTYNIRTLT</sequence>
<dbReference type="OrthoDB" id="446387at2759"/>
<dbReference type="GO" id="GO:0016757">
    <property type="term" value="F:glycosyltransferase activity"/>
    <property type="evidence" value="ECO:0007669"/>
    <property type="project" value="InterPro"/>
</dbReference>
<evidence type="ECO:0000256" key="1">
    <source>
        <dbReference type="ARBA" id="ARBA00010271"/>
    </source>
</evidence>
<protein>
    <submittedName>
        <fullName evidence="3">KIFC3 protein</fullName>
    </submittedName>
</protein>
<comment type="caution">
    <text evidence="3">The sequence shown here is derived from an EMBL/GenBank/DDBJ whole genome shotgun (WGS) entry which is preliminary data.</text>
</comment>
<accession>A0A812UHI0</accession>
<evidence type="ECO:0000259" key="2">
    <source>
        <dbReference type="Pfam" id="PF03016"/>
    </source>
</evidence>
<reference evidence="3" key="1">
    <citation type="submission" date="2021-02" db="EMBL/GenBank/DDBJ databases">
        <authorList>
            <person name="Dougan E. K."/>
            <person name="Rhodes N."/>
            <person name="Thang M."/>
            <person name="Chan C."/>
        </authorList>
    </citation>
    <scope>NUCLEOTIDE SEQUENCE</scope>
</reference>
<dbReference type="InterPro" id="IPR040911">
    <property type="entry name" value="Exostosin_GT47"/>
</dbReference>
<comment type="similarity">
    <text evidence="1">Belongs to the glycosyltransferase 47 family.</text>
</comment>
<feature type="domain" description="Exostosin GT47" evidence="2">
    <location>
        <begin position="79"/>
        <end position="349"/>
    </location>
</feature>
<dbReference type="EMBL" id="CAJNDS010002693">
    <property type="protein sequence ID" value="CAE7566515.1"/>
    <property type="molecule type" value="Genomic_DNA"/>
</dbReference>
<dbReference type="Pfam" id="PF03016">
    <property type="entry name" value="Exostosin_GT47"/>
    <property type="match status" value="1"/>
</dbReference>
<keyword evidence="4" id="KW-1185">Reference proteome</keyword>